<dbReference type="PANTHER" id="PTHR31776:SF0">
    <property type="entry name" value="ALPHA-L-ARABINOFURANOSIDASE 1"/>
    <property type="match status" value="1"/>
</dbReference>
<evidence type="ECO:0000256" key="5">
    <source>
        <dbReference type="ARBA" id="ARBA00022801"/>
    </source>
</evidence>
<dbReference type="SMART" id="SM00813">
    <property type="entry name" value="Alpha-L-AF_C"/>
    <property type="match status" value="1"/>
</dbReference>
<dbReference type="Gene3D" id="2.60.120.560">
    <property type="entry name" value="Exo-inulinase, domain 1"/>
    <property type="match status" value="1"/>
</dbReference>
<accession>A0ABV5ZLH7</accession>
<proteinExistence type="inferred from homology"/>
<dbReference type="Pfam" id="PF22848">
    <property type="entry name" value="ASD1_dom"/>
    <property type="match status" value="1"/>
</dbReference>
<feature type="signal peptide" evidence="8">
    <location>
        <begin position="1"/>
        <end position="23"/>
    </location>
</feature>
<dbReference type="Gene3D" id="2.60.120.260">
    <property type="entry name" value="Galactose-binding domain-like"/>
    <property type="match status" value="1"/>
</dbReference>
<feature type="domain" description="Alpha-L-arabinofuranosidase C-terminal" evidence="9">
    <location>
        <begin position="446"/>
        <end position="804"/>
    </location>
</feature>
<dbReference type="InterPro" id="IPR010720">
    <property type="entry name" value="Alpha-L-AF_C"/>
</dbReference>
<dbReference type="Pfam" id="PF02018">
    <property type="entry name" value="CBM_4_9"/>
    <property type="match status" value="1"/>
</dbReference>
<evidence type="ECO:0000256" key="1">
    <source>
        <dbReference type="ARBA" id="ARBA00001462"/>
    </source>
</evidence>
<dbReference type="SUPFAM" id="SSF49785">
    <property type="entry name" value="Galactose-binding domain-like"/>
    <property type="match status" value="1"/>
</dbReference>
<evidence type="ECO:0000256" key="8">
    <source>
        <dbReference type="SAM" id="SignalP"/>
    </source>
</evidence>
<dbReference type="EMBL" id="JBHLZF010000002">
    <property type="protein sequence ID" value="MFB9898226.1"/>
    <property type="molecule type" value="Genomic_DNA"/>
</dbReference>
<evidence type="ECO:0000256" key="7">
    <source>
        <dbReference type="ARBA" id="ARBA00023295"/>
    </source>
</evidence>
<dbReference type="InterPro" id="IPR008979">
    <property type="entry name" value="Galactose-bd-like_sf"/>
</dbReference>
<evidence type="ECO:0000259" key="9">
    <source>
        <dbReference type="SMART" id="SM00813"/>
    </source>
</evidence>
<dbReference type="Gene3D" id="3.20.20.80">
    <property type="entry name" value="Glycosidases"/>
    <property type="match status" value="1"/>
</dbReference>
<dbReference type="Proteomes" id="UP001589688">
    <property type="component" value="Unassembled WGS sequence"/>
</dbReference>
<feature type="chain" id="PRO_5047144886" description="non-reducing end alpha-L-arabinofuranosidase" evidence="8">
    <location>
        <begin position="24"/>
        <end position="1425"/>
    </location>
</feature>
<dbReference type="InterPro" id="IPR003305">
    <property type="entry name" value="CenC_carb-bd"/>
</dbReference>
<keyword evidence="6" id="KW-0325">Glycoprotein</keyword>
<evidence type="ECO:0000313" key="11">
    <source>
        <dbReference type="Proteomes" id="UP001589688"/>
    </source>
</evidence>
<dbReference type="CDD" id="cd08983">
    <property type="entry name" value="GH43_Bt3655-like"/>
    <property type="match status" value="1"/>
</dbReference>
<dbReference type="SUPFAM" id="SSF75005">
    <property type="entry name" value="Arabinanase/levansucrase/invertase"/>
    <property type="match status" value="1"/>
</dbReference>
<keyword evidence="5" id="KW-0378">Hydrolase</keyword>
<organism evidence="10 11">
    <name type="scientific">Hallella seregens ATCC 51272</name>
    <dbReference type="NCBI Taxonomy" id="1336250"/>
    <lineage>
        <taxon>Bacteria</taxon>
        <taxon>Pseudomonadati</taxon>
        <taxon>Bacteroidota</taxon>
        <taxon>Bacteroidia</taxon>
        <taxon>Bacteroidales</taxon>
        <taxon>Prevotellaceae</taxon>
        <taxon>Hallella</taxon>
    </lineage>
</organism>
<dbReference type="InterPro" id="IPR051563">
    <property type="entry name" value="Glycosyl_Hydrolase_51"/>
</dbReference>
<protein>
    <recommendedName>
        <fullName evidence="3">non-reducing end alpha-L-arabinofuranosidase</fullName>
        <ecNumber evidence="3">3.2.1.55</ecNumber>
    </recommendedName>
</protein>
<reference evidence="10 11" key="1">
    <citation type="submission" date="2024-09" db="EMBL/GenBank/DDBJ databases">
        <authorList>
            <person name="Sun Q."/>
            <person name="Mori K."/>
        </authorList>
    </citation>
    <scope>NUCLEOTIDE SEQUENCE [LARGE SCALE GENOMIC DNA]</scope>
    <source>
        <strain evidence="10 11">ATCC 51272</strain>
    </source>
</reference>
<name>A0ABV5ZLH7_9BACT</name>
<keyword evidence="7" id="KW-0326">Glycosidase</keyword>
<evidence type="ECO:0000313" key="10">
    <source>
        <dbReference type="EMBL" id="MFB9898226.1"/>
    </source>
</evidence>
<evidence type="ECO:0000256" key="6">
    <source>
        <dbReference type="ARBA" id="ARBA00023180"/>
    </source>
</evidence>
<dbReference type="InterPro" id="IPR013320">
    <property type="entry name" value="ConA-like_dom_sf"/>
</dbReference>
<dbReference type="Gene3D" id="2.115.10.20">
    <property type="entry name" value="Glycosyl hydrolase domain, family 43"/>
    <property type="match status" value="1"/>
</dbReference>
<dbReference type="SUPFAM" id="SSF49899">
    <property type="entry name" value="Concanavalin A-like lectins/glucanases"/>
    <property type="match status" value="1"/>
</dbReference>
<gene>
    <name evidence="10" type="ORF">ACFFK8_10605</name>
</gene>
<keyword evidence="11" id="KW-1185">Reference proteome</keyword>
<comment type="similarity">
    <text evidence="2">Belongs to the glycosyl hydrolase 51 family.</text>
</comment>
<keyword evidence="4 8" id="KW-0732">Signal</keyword>
<dbReference type="InterPro" id="IPR023296">
    <property type="entry name" value="Glyco_hydro_beta-prop_sf"/>
</dbReference>
<dbReference type="InterPro" id="IPR055235">
    <property type="entry name" value="ASD1_cat"/>
</dbReference>
<evidence type="ECO:0000256" key="3">
    <source>
        <dbReference type="ARBA" id="ARBA00012670"/>
    </source>
</evidence>
<evidence type="ECO:0000256" key="4">
    <source>
        <dbReference type="ARBA" id="ARBA00022729"/>
    </source>
</evidence>
<comment type="caution">
    <text evidence="10">The sequence shown here is derived from an EMBL/GenBank/DDBJ whole genome shotgun (WGS) entry which is preliminary data.</text>
</comment>
<comment type="catalytic activity">
    <reaction evidence="1">
        <text>Hydrolysis of terminal non-reducing alpha-L-arabinofuranoside residues in alpha-L-arabinosides.</text>
        <dbReference type="EC" id="3.2.1.55"/>
    </reaction>
</comment>
<dbReference type="SUPFAM" id="SSF51445">
    <property type="entry name" value="(Trans)glycosidases"/>
    <property type="match status" value="1"/>
</dbReference>
<dbReference type="Pfam" id="PF06964">
    <property type="entry name" value="Alpha-L-AF_C"/>
    <property type="match status" value="1"/>
</dbReference>
<dbReference type="RefSeq" id="WP_027952998.1">
    <property type="nucleotide sequence ID" value="NZ_JBHLZF010000002.1"/>
</dbReference>
<evidence type="ECO:0000256" key="2">
    <source>
        <dbReference type="ARBA" id="ARBA00007186"/>
    </source>
</evidence>
<dbReference type="PANTHER" id="PTHR31776">
    <property type="entry name" value="ALPHA-L-ARABINOFURANOSIDASE 1"/>
    <property type="match status" value="1"/>
</dbReference>
<dbReference type="InterPro" id="IPR017853">
    <property type="entry name" value="GH"/>
</dbReference>
<dbReference type="EC" id="3.2.1.55" evidence="3"/>
<sequence>MLQRSIIWTALLGAAILSTSAQTVMNLDATQRGPVISNYQYGLFFEEINHAGEGGLYAELVKNRSFEQGMDGWAAFGGATVELQTDDLMNDIQKQALAVNTAGASSTQPKGVCNAGFWGMGITKDSTYTLGLWVKAPSIFNQHLKAQLRSEDGTAVLGEATLEGTVGNGGWNKLSATIVATATDKRGQLVLLADVGGQLSIDMVSMFPYTWKNRKNGLRPDLAQLLADTRPSFLRFPGGCYVEGEGSYDNAFQWKKTIGPIERRPGHYNRNWRYFSSDGLGFDEYLQLCEDLGAAPLFVVNVGLGHGYTLTLDETQTLVQDALDAIEYANGDATTEWGARRVANGHPEPYHLKFVEIGNENYQAASDQQSDQYAERYNMFYTAIKAKYPDITTIGNVEAWGTDNPSWRNDYPVELVDEHYYRSHEWMRANYNKYDNYPRSIGVYNGEYAANGGSYGRYGNMNSALGEAIYMLGMERNSDVCRMASFAPIFTHESDPLWAYDMIHFNASDHFVTPSYHVQRMLGNGLGKQNLKWTESGNATQTDPASQLVGVGAWNTQVAYDDVQLTAADGRTLATDDFSAGATDWTFNRGSWTAAGGELAQGAVAQNCTALLQVPVGGDSYIYKVRARKTGGNEGFLIIFNYQDADNYTWWNLGGWSNTKHGVEHCVGGSKTTLASASGSIENDRWYDIEVDVQGSSVSCKLDGETVSRFTLPATAAKALYQSVQIDEERGELLLKVVNPNATSQQLQLNVKNMTMANGRVVRLAVAHGSAENTMDEPRNVEPAEEAATVTDGTHTRFDVPAYSLSVYRLPVSQIGAEVPEAYPAYEQEDAGKSAYLFAHMHQSQEHTCYALSRTGQTWDDLLGGGEVFDTKAATVTGGMRDAYVCRTQDGRFMLAGTDMTSRLGWTSNHIMELMLSPDLVHWTKNVKIDLETPENLEALGGITADDMKAAWAPQIIYDRETDSYVVYYSVGFPDRHRIYYQQVDSELNILTRPALYFDPGYDIIDADIVWNDVDRQYVMLYKSEQGSGFYRATATHLVPRSGETTGTCQWTQTAGFHVNENNQAIEAPTQWRPIGSTRWKLAYINYGGGYGYKMRDMDEHGLNVGSPTRISGNVAAQHGSILKITAEEYDYLKTWEQVKTLLPAVEGYYRASQEPALGDIVEQATATLDASAGTLAQNIEAMNAALTALQAAKSLYEAYLQRLAGEGKAADLTPLVQNADFSAGRTGWATWPSFTQANGQVAEFWNTPFIMSQTLDNMPKGDYEVTVQAFYRQGDIAPAVTAHDDGSEQLLAVLFANDAETPVMSLYDDAVTQYGISPYTFPDNVSQANRAFNGFGLYRNTLRLTLPEAGSITLGLRKTQEYVRDWCCFDNFTLRYLGQSTGVSVLPAARTDSSTAVYNLSGQRMAAGRLPHGVYIQNGRKTVR</sequence>